<accession>A0ABC8V3D8</accession>
<gene>
    <name evidence="1" type="ORF">ILEXP_LOCUS58457</name>
</gene>
<proteinExistence type="predicted"/>
<dbReference type="Proteomes" id="UP001642360">
    <property type="component" value="Unassembled WGS sequence"/>
</dbReference>
<sequence>IVDHFLNIGRISVRAVVTQVDNDRRLVPALRDLSYREELGSTSKAGIVMPAGVSQFQNGKAKVGSPIIFQGFSRRSTSTICGRERKAKNCEFEAQGL</sequence>
<feature type="non-terminal residue" evidence="1">
    <location>
        <position position="1"/>
    </location>
</feature>
<dbReference type="EMBL" id="CAUOFW020010177">
    <property type="protein sequence ID" value="CAK9187850.1"/>
    <property type="molecule type" value="Genomic_DNA"/>
</dbReference>
<organism evidence="1 2">
    <name type="scientific">Ilex paraguariensis</name>
    <name type="common">yerba mate</name>
    <dbReference type="NCBI Taxonomy" id="185542"/>
    <lineage>
        <taxon>Eukaryota</taxon>
        <taxon>Viridiplantae</taxon>
        <taxon>Streptophyta</taxon>
        <taxon>Embryophyta</taxon>
        <taxon>Tracheophyta</taxon>
        <taxon>Spermatophyta</taxon>
        <taxon>Magnoliopsida</taxon>
        <taxon>eudicotyledons</taxon>
        <taxon>Gunneridae</taxon>
        <taxon>Pentapetalae</taxon>
        <taxon>asterids</taxon>
        <taxon>campanulids</taxon>
        <taxon>Aquifoliales</taxon>
        <taxon>Aquifoliaceae</taxon>
        <taxon>Ilex</taxon>
    </lineage>
</organism>
<reference evidence="1 2" key="1">
    <citation type="submission" date="2024-02" db="EMBL/GenBank/DDBJ databases">
        <authorList>
            <person name="Vignale AGUSTIN F."/>
            <person name="Sosa J E."/>
            <person name="Modenutti C."/>
        </authorList>
    </citation>
    <scope>NUCLEOTIDE SEQUENCE [LARGE SCALE GENOMIC DNA]</scope>
</reference>
<protein>
    <submittedName>
        <fullName evidence="1">Uncharacterized protein</fullName>
    </submittedName>
</protein>
<dbReference type="AlphaFoldDB" id="A0ABC8V3D8"/>
<keyword evidence="2" id="KW-1185">Reference proteome</keyword>
<evidence type="ECO:0000313" key="1">
    <source>
        <dbReference type="EMBL" id="CAK9187850.1"/>
    </source>
</evidence>
<name>A0ABC8V3D8_9AQUA</name>
<comment type="caution">
    <text evidence="1">The sequence shown here is derived from an EMBL/GenBank/DDBJ whole genome shotgun (WGS) entry which is preliminary data.</text>
</comment>
<evidence type="ECO:0000313" key="2">
    <source>
        <dbReference type="Proteomes" id="UP001642360"/>
    </source>
</evidence>